<dbReference type="PANTHER" id="PTHR43434">
    <property type="entry name" value="PHOSPHOGLYCOLATE PHOSPHATASE"/>
    <property type="match status" value="1"/>
</dbReference>
<keyword evidence="4" id="KW-1185">Reference proteome</keyword>
<dbReference type="PANTHER" id="PTHR43434:SF26">
    <property type="entry name" value="PYROPHOSPHATASE PPAX"/>
    <property type="match status" value="1"/>
</dbReference>
<dbReference type="SUPFAM" id="SSF56784">
    <property type="entry name" value="HAD-like"/>
    <property type="match status" value="1"/>
</dbReference>
<dbReference type="Pfam" id="PF13419">
    <property type="entry name" value="HAD_2"/>
    <property type="match status" value="1"/>
</dbReference>
<evidence type="ECO:0000313" key="4">
    <source>
        <dbReference type="Proteomes" id="UP001595387"/>
    </source>
</evidence>
<keyword evidence="1 3" id="KW-0378">Hydrolase</keyword>
<dbReference type="EC" id="3.6.1.1" evidence="3"/>
<dbReference type="GO" id="GO:0004427">
    <property type="term" value="F:inorganic diphosphate phosphatase activity"/>
    <property type="evidence" value="ECO:0007669"/>
    <property type="project" value="UniProtKB-EC"/>
</dbReference>
<name>A0ABV7A2T9_9BACI</name>
<comment type="caution">
    <text evidence="3">The sequence shown here is derived from an EMBL/GenBank/DDBJ whole genome shotgun (WGS) entry which is preliminary data.</text>
</comment>
<evidence type="ECO:0000256" key="2">
    <source>
        <dbReference type="ARBA" id="ARBA00022842"/>
    </source>
</evidence>
<dbReference type="InterPro" id="IPR023198">
    <property type="entry name" value="PGP-like_dom2"/>
</dbReference>
<dbReference type="NCBIfam" id="TIGR01549">
    <property type="entry name" value="HAD-SF-IA-v1"/>
    <property type="match status" value="1"/>
</dbReference>
<organism evidence="3 4">
    <name type="scientific">Virgibacillus sediminis</name>
    <dbReference type="NCBI Taxonomy" id="202260"/>
    <lineage>
        <taxon>Bacteria</taxon>
        <taxon>Bacillati</taxon>
        <taxon>Bacillota</taxon>
        <taxon>Bacilli</taxon>
        <taxon>Bacillales</taxon>
        <taxon>Bacillaceae</taxon>
        <taxon>Virgibacillus</taxon>
    </lineage>
</organism>
<accession>A0ABV7A2T9</accession>
<dbReference type="RefSeq" id="WP_390302465.1">
    <property type="nucleotide sequence ID" value="NZ_JBHRRZ010000003.1"/>
</dbReference>
<dbReference type="PRINTS" id="PR00413">
    <property type="entry name" value="HADHALOGNASE"/>
</dbReference>
<proteinExistence type="predicted"/>
<reference evidence="4" key="1">
    <citation type="journal article" date="2019" name="Int. J. Syst. Evol. Microbiol.">
        <title>The Global Catalogue of Microorganisms (GCM) 10K type strain sequencing project: providing services to taxonomists for standard genome sequencing and annotation.</title>
        <authorList>
            <consortium name="The Broad Institute Genomics Platform"/>
            <consortium name="The Broad Institute Genome Sequencing Center for Infectious Disease"/>
            <person name="Wu L."/>
            <person name="Ma J."/>
        </authorList>
    </citation>
    <scope>NUCLEOTIDE SEQUENCE [LARGE SCALE GENOMIC DNA]</scope>
    <source>
        <strain evidence="4">KCTC 13193</strain>
    </source>
</reference>
<dbReference type="Gene3D" id="3.40.50.1000">
    <property type="entry name" value="HAD superfamily/HAD-like"/>
    <property type="match status" value="1"/>
</dbReference>
<dbReference type="Gene3D" id="1.10.150.240">
    <property type="entry name" value="Putative phosphatase, domain 2"/>
    <property type="match status" value="1"/>
</dbReference>
<sequence>MSIHTILFDLDGTLIDTNELIMASFSHTLSEFNHSFTREQIMEFNGPPLMDTFINIDPTKADQMVAAYRGHNHANHDSYVTAFPHVKDTILQLKEKNFKLGIVSTKMRAGVDMGLTAVGLDGCFDAIVTYDDVNHPKPHAEPVLRGMELLGGDPATTLMVGDNYHDIESGKNAGVKTAGVAWAHKGKERLLSYHPTYMLDDMRDLLKITGVK</sequence>
<dbReference type="Proteomes" id="UP001595387">
    <property type="component" value="Unassembled WGS sequence"/>
</dbReference>
<dbReference type="EMBL" id="JBHRRZ010000003">
    <property type="protein sequence ID" value="MFC2947238.1"/>
    <property type="molecule type" value="Genomic_DNA"/>
</dbReference>
<dbReference type="SFLD" id="SFLDG01129">
    <property type="entry name" value="C1.5:_HAD__Beta-PGM__Phosphata"/>
    <property type="match status" value="1"/>
</dbReference>
<dbReference type="InterPro" id="IPR041492">
    <property type="entry name" value="HAD_2"/>
</dbReference>
<protein>
    <submittedName>
        <fullName evidence="3">Pyrophosphatase PpaX</fullName>
        <ecNumber evidence="3">3.6.1.1</ecNumber>
    </submittedName>
</protein>
<gene>
    <name evidence="3" type="primary">ppaX</name>
    <name evidence="3" type="ORF">ACFODW_02510</name>
</gene>
<dbReference type="InterPro" id="IPR036412">
    <property type="entry name" value="HAD-like_sf"/>
</dbReference>
<dbReference type="NCBIfam" id="TIGR01509">
    <property type="entry name" value="HAD-SF-IA-v3"/>
    <property type="match status" value="1"/>
</dbReference>
<dbReference type="SFLD" id="SFLDG01135">
    <property type="entry name" value="C1.5.6:_HAD__Beta-PGM__Phospha"/>
    <property type="match status" value="1"/>
</dbReference>
<dbReference type="SFLD" id="SFLDS00003">
    <property type="entry name" value="Haloacid_Dehalogenase"/>
    <property type="match status" value="1"/>
</dbReference>
<dbReference type="CDD" id="cd02616">
    <property type="entry name" value="HAD_PPase"/>
    <property type="match status" value="1"/>
</dbReference>
<dbReference type="InterPro" id="IPR006439">
    <property type="entry name" value="HAD-SF_hydro_IA"/>
</dbReference>
<evidence type="ECO:0000313" key="3">
    <source>
        <dbReference type="EMBL" id="MFC2947238.1"/>
    </source>
</evidence>
<dbReference type="NCBIfam" id="NF009804">
    <property type="entry name" value="PRK13288.1"/>
    <property type="match status" value="1"/>
</dbReference>
<dbReference type="InterPro" id="IPR050155">
    <property type="entry name" value="HAD-like_hydrolase_sf"/>
</dbReference>
<evidence type="ECO:0000256" key="1">
    <source>
        <dbReference type="ARBA" id="ARBA00022801"/>
    </source>
</evidence>
<keyword evidence="2" id="KW-0460">Magnesium</keyword>
<dbReference type="InterPro" id="IPR023214">
    <property type="entry name" value="HAD_sf"/>
</dbReference>